<keyword evidence="2" id="KW-1185">Reference proteome</keyword>
<comment type="caution">
    <text evidence="1">The sequence shown here is derived from an EMBL/GenBank/DDBJ whole genome shotgun (WGS) entry which is preliminary data.</text>
</comment>
<dbReference type="Proteomes" id="UP001163603">
    <property type="component" value="Chromosome 12"/>
</dbReference>
<dbReference type="EMBL" id="CM047747">
    <property type="protein sequence ID" value="KAJ0019005.1"/>
    <property type="molecule type" value="Genomic_DNA"/>
</dbReference>
<name>A0ACC0XNC5_9ROSI</name>
<accession>A0ACC0XNC5</accession>
<reference evidence="2" key="1">
    <citation type="journal article" date="2023" name="G3 (Bethesda)">
        <title>Genome assembly and association tests identify interacting loci associated with vigor, precocity, and sex in interspecific pistachio rootstocks.</title>
        <authorList>
            <person name="Palmer W."/>
            <person name="Jacygrad E."/>
            <person name="Sagayaradj S."/>
            <person name="Cavanaugh K."/>
            <person name="Han R."/>
            <person name="Bertier L."/>
            <person name="Beede B."/>
            <person name="Kafkas S."/>
            <person name="Golino D."/>
            <person name="Preece J."/>
            <person name="Michelmore R."/>
        </authorList>
    </citation>
    <scope>NUCLEOTIDE SEQUENCE [LARGE SCALE GENOMIC DNA]</scope>
</reference>
<protein>
    <submittedName>
        <fullName evidence="1">Uncharacterized protein</fullName>
    </submittedName>
</protein>
<proteinExistence type="predicted"/>
<evidence type="ECO:0000313" key="1">
    <source>
        <dbReference type="EMBL" id="KAJ0019005.1"/>
    </source>
</evidence>
<gene>
    <name evidence="1" type="ORF">Pint_09445</name>
</gene>
<sequence length="153" mass="17040">MTRSRTQVTIKVVCCSPEKIKQKINCKGGDSIKSIEILPPPKPKEPAFPEESEKPKEPKKPKEPPKPKEKPPAAKTRQASKVTFVDHRLIRTQRVAGNATRSVRRGGPSICYDGYYGRPVYDSWGGSGGGGCYRVNRCDYFCEENPNAACRIM</sequence>
<evidence type="ECO:0000313" key="2">
    <source>
        <dbReference type="Proteomes" id="UP001163603"/>
    </source>
</evidence>
<organism evidence="1 2">
    <name type="scientific">Pistacia integerrima</name>
    <dbReference type="NCBI Taxonomy" id="434235"/>
    <lineage>
        <taxon>Eukaryota</taxon>
        <taxon>Viridiplantae</taxon>
        <taxon>Streptophyta</taxon>
        <taxon>Embryophyta</taxon>
        <taxon>Tracheophyta</taxon>
        <taxon>Spermatophyta</taxon>
        <taxon>Magnoliopsida</taxon>
        <taxon>eudicotyledons</taxon>
        <taxon>Gunneridae</taxon>
        <taxon>Pentapetalae</taxon>
        <taxon>rosids</taxon>
        <taxon>malvids</taxon>
        <taxon>Sapindales</taxon>
        <taxon>Anacardiaceae</taxon>
        <taxon>Pistacia</taxon>
    </lineage>
</organism>